<evidence type="ECO:0000256" key="1">
    <source>
        <dbReference type="ARBA" id="ARBA00001947"/>
    </source>
</evidence>
<dbReference type="InterPro" id="IPR013149">
    <property type="entry name" value="ADH-like_C"/>
</dbReference>
<keyword evidence="3" id="KW-0862">Zinc</keyword>
<keyword evidence="2" id="KW-0479">Metal-binding</keyword>
<dbReference type="InterPro" id="IPR036291">
    <property type="entry name" value="NAD(P)-bd_dom_sf"/>
</dbReference>
<accession>A0ABP0UH25</accession>
<feature type="domain" description="Alcohol dehydrogenase-like C-terminal" evidence="5">
    <location>
        <begin position="218"/>
        <end position="340"/>
    </location>
</feature>
<evidence type="ECO:0000259" key="5">
    <source>
        <dbReference type="Pfam" id="PF00107"/>
    </source>
</evidence>
<dbReference type="InterPro" id="IPR013154">
    <property type="entry name" value="ADH-like_N"/>
</dbReference>
<dbReference type="InterPro" id="IPR011032">
    <property type="entry name" value="GroES-like_sf"/>
</dbReference>
<dbReference type="InterPro" id="IPR047109">
    <property type="entry name" value="CAD-like"/>
</dbReference>
<keyword evidence="4" id="KW-0560">Oxidoreductase</keyword>
<comment type="cofactor">
    <cofactor evidence="1">
        <name>Zn(2+)</name>
        <dbReference type="ChEBI" id="CHEBI:29105"/>
    </cofactor>
</comment>
<feature type="domain" description="Alcohol dehydrogenase-like N-terminal" evidence="6">
    <location>
        <begin position="58"/>
        <end position="177"/>
    </location>
</feature>
<dbReference type="Gene3D" id="3.40.50.720">
    <property type="entry name" value="NAD(P)-binding Rossmann-like Domain"/>
    <property type="match status" value="1"/>
</dbReference>
<proteinExistence type="predicted"/>
<protein>
    <recommendedName>
        <fullName evidence="9">Cinnamyl alcohol dehydrogenase</fullName>
    </recommendedName>
</protein>
<dbReference type="SUPFAM" id="SSF50129">
    <property type="entry name" value="GroES-like"/>
    <property type="match status" value="1"/>
</dbReference>
<evidence type="ECO:0000256" key="4">
    <source>
        <dbReference type="ARBA" id="ARBA00023002"/>
    </source>
</evidence>
<dbReference type="Proteomes" id="UP001497512">
    <property type="component" value="Chromosome 3"/>
</dbReference>
<organism evidence="7 8">
    <name type="scientific">Sphagnum troendelagicum</name>
    <dbReference type="NCBI Taxonomy" id="128251"/>
    <lineage>
        <taxon>Eukaryota</taxon>
        <taxon>Viridiplantae</taxon>
        <taxon>Streptophyta</taxon>
        <taxon>Embryophyta</taxon>
        <taxon>Bryophyta</taxon>
        <taxon>Sphagnophytina</taxon>
        <taxon>Sphagnopsida</taxon>
        <taxon>Sphagnales</taxon>
        <taxon>Sphagnaceae</taxon>
        <taxon>Sphagnum</taxon>
    </lineage>
</organism>
<dbReference type="Pfam" id="PF08240">
    <property type="entry name" value="ADH_N"/>
    <property type="match status" value="1"/>
</dbReference>
<dbReference type="SUPFAM" id="SSF51735">
    <property type="entry name" value="NAD(P)-binding Rossmann-fold domains"/>
    <property type="match status" value="1"/>
</dbReference>
<name>A0ABP0UH25_9BRYO</name>
<evidence type="ECO:0000259" key="6">
    <source>
        <dbReference type="Pfam" id="PF08240"/>
    </source>
</evidence>
<evidence type="ECO:0000313" key="7">
    <source>
        <dbReference type="EMBL" id="CAK9221096.1"/>
    </source>
</evidence>
<evidence type="ECO:0000256" key="2">
    <source>
        <dbReference type="ARBA" id="ARBA00022723"/>
    </source>
</evidence>
<evidence type="ECO:0000313" key="8">
    <source>
        <dbReference type="Proteomes" id="UP001497512"/>
    </source>
</evidence>
<dbReference type="Pfam" id="PF00107">
    <property type="entry name" value="ADH_zinc_N"/>
    <property type="match status" value="1"/>
</dbReference>
<sequence>MAGSSHVDKLKLLSKEMNVWRSEKVNIFEGGCPVHGLVAYDPSGTLDPYKFFQRATRPEDVKIKILFCGICHTDLHKVRNEWGDFKYPLVPGHEIVEVVMEIGSKVPGSKFKVGQQVGVGCMVHSCLSCKECKLGVEQYCNKVVWTYDSVNFVDGSITKGGYSTIIIVDHKFVLKMPTNLPLDAAAPLLCAGITVYSPMKYHQMDVPGKHFGVVGLGGVGHMAVKFGKAFGMKVTVFSRSPSKENEAQEVLGADNFIVSKDPEKMKMGTSLDLEVLICVAAAHPSDPYLSTSKINDSLVVVGNPDKPLSINALSLINAQPDVGGSGIGGFNETQKMVDFCGKHNITCMIEKIPMSYLNTAME</sequence>
<dbReference type="CDD" id="cd05283">
    <property type="entry name" value="CAD1"/>
    <property type="match status" value="1"/>
</dbReference>
<evidence type="ECO:0000256" key="3">
    <source>
        <dbReference type="ARBA" id="ARBA00022833"/>
    </source>
</evidence>
<dbReference type="Gene3D" id="3.90.180.10">
    <property type="entry name" value="Medium-chain alcohol dehydrogenases, catalytic domain"/>
    <property type="match status" value="1"/>
</dbReference>
<dbReference type="EMBL" id="OZ019895">
    <property type="protein sequence ID" value="CAK9221096.1"/>
    <property type="molecule type" value="Genomic_DNA"/>
</dbReference>
<gene>
    <name evidence="7" type="ORF">CSSPTR1EN2_LOCUS15785</name>
</gene>
<reference evidence="7" key="1">
    <citation type="submission" date="2024-02" db="EMBL/GenBank/DDBJ databases">
        <authorList>
            <consortium name="ELIXIR-Norway"/>
            <consortium name="Elixir Norway"/>
        </authorList>
    </citation>
    <scope>NUCLEOTIDE SEQUENCE</scope>
</reference>
<keyword evidence="8" id="KW-1185">Reference proteome</keyword>
<dbReference type="PANTHER" id="PTHR42683">
    <property type="entry name" value="ALDEHYDE REDUCTASE"/>
    <property type="match status" value="1"/>
</dbReference>
<evidence type="ECO:0008006" key="9">
    <source>
        <dbReference type="Google" id="ProtNLM"/>
    </source>
</evidence>